<evidence type="ECO:0000256" key="2">
    <source>
        <dbReference type="ARBA" id="ARBA00023002"/>
    </source>
</evidence>
<dbReference type="PANTHER" id="PTHR48106">
    <property type="entry name" value="QUINONE OXIDOREDUCTASE PIG3-RELATED"/>
    <property type="match status" value="1"/>
</dbReference>
<protein>
    <submittedName>
        <fullName evidence="4">Zinc-binding alcohol dehydrogenase family protein</fullName>
    </submittedName>
</protein>
<dbReference type="EMBL" id="JBHRTR010000034">
    <property type="protein sequence ID" value="MFC3229788.1"/>
    <property type="molecule type" value="Genomic_DNA"/>
</dbReference>
<dbReference type="RefSeq" id="WP_379904320.1">
    <property type="nucleotide sequence ID" value="NZ_JBHRTR010000034.1"/>
</dbReference>
<dbReference type="Gene3D" id="3.90.180.10">
    <property type="entry name" value="Medium-chain alcohol dehydrogenases, catalytic domain"/>
    <property type="match status" value="1"/>
</dbReference>
<dbReference type="SMART" id="SM00829">
    <property type="entry name" value="PKS_ER"/>
    <property type="match status" value="1"/>
</dbReference>
<dbReference type="SUPFAM" id="SSF51735">
    <property type="entry name" value="NAD(P)-binding Rossmann-fold domains"/>
    <property type="match status" value="1"/>
</dbReference>
<feature type="domain" description="Enoyl reductase (ER)" evidence="3">
    <location>
        <begin position="10"/>
        <end position="344"/>
    </location>
</feature>
<proteinExistence type="predicted"/>
<keyword evidence="2" id="KW-0560">Oxidoreductase</keyword>
<dbReference type="InterPro" id="IPR036291">
    <property type="entry name" value="NAD(P)-bd_dom_sf"/>
</dbReference>
<evidence type="ECO:0000313" key="5">
    <source>
        <dbReference type="Proteomes" id="UP001595528"/>
    </source>
</evidence>
<name>A0ABV7L582_9PROT</name>
<comment type="caution">
    <text evidence="4">The sequence shown here is derived from an EMBL/GenBank/DDBJ whole genome shotgun (WGS) entry which is preliminary data.</text>
</comment>
<dbReference type="Pfam" id="PF00107">
    <property type="entry name" value="ADH_zinc_N"/>
    <property type="match status" value="1"/>
</dbReference>
<evidence type="ECO:0000256" key="1">
    <source>
        <dbReference type="ARBA" id="ARBA00022857"/>
    </source>
</evidence>
<accession>A0ABV7L582</accession>
<dbReference type="Pfam" id="PF08240">
    <property type="entry name" value="ADH_N"/>
    <property type="match status" value="1"/>
</dbReference>
<dbReference type="Proteomes" id="UP001595528">
    <property type="component" value="Unassembled WGS sequence"/>
</dbReference>
<dbReference type="InterPro" id="IPR013149">
    <property type="entry name" value="ADH-like_C"/>
</dbReference>
<dbReference type="InterPro" id="IPR020843">
    <property type="entry name" value="ER"/>
</dbReference>
<evidence type="ECO:0000313" key="4">
    <source>
        <dbReference type="EMBL" id="MFC3229788.1"/>
    </source>
</evidence>
<reference evidence="5" key="1">
    <citation type="journal article" date="2019" name="Int. J. Syst. Evol. Microbiol.">
        <title>The Global Catalogue of Microorganisms (GCM) 10K type strain sequencing project: providing services to taxonomists for standard genome sequencing and annotation.</title>
        <authorList>
            <consortium name="The Broad Institute Genomics Platform"/>
            <consortium name="The Broad Institute Genome Sequencing Center for Infectious Disease"/>
            <person name="Wu L."/>
            <person name="Ma J."/>
        </authorList>
    </citation>
    <scope>NUCLEOTIDE SEQUENCE [LARGE SCALE GENOMIC DNA]</scope>
    <source>
        <strain evidence="5">KCTC 42964</strain>
    </source>
</reference>
<dbReference type="InterPro" id="IPR013154">
    <property type="entry name" value="ADH-like_N"/>
</dbReference>
<dbReference type="SUPFAM" id="SSF50129">
    <property type="entry name" value="GroES-like"/>
    <property type="match status" value="1"/>
</dbReference>
<gene>
    <name evidence="4" type="ORF">ACFOGJ_21240</name>
</gene>
<sequence length="347" mass="36550">MKAVVIHEHGGVDKLDYAEVATPEPGAGKVRVAIKASGVNHFDHDIREGVSGVQQALPHVLGVEGVGVVEALGPGVDGGAEAVAVGDRVAIFMPQGDPRSRLWLKGLDGLDFTHGRIGVDLWGTHAQYCISRADALVKLPDGLDFETAAASMVCFGTAWHMTVVQGRVEAGQTVLVNAAGSGVGTSAIQVAKLHGARVIASAGSDAKLERAKELGADEVVNYSTQSLRDVCLALTGGDGVDLVIESVGGEVLRQSIDAVRPDGHLVTCGAHAGEIVPVNVIELFRKRMHFHGSHFCGRRELAHVFGLVAQKRLQPVIHAAMPMSQVREAAARTADRNFFGKMVLIPD</sequence>
<evidence type="ECO:0000259" key="3">
    <source>
        <dbReference type="SMART" id="SM00829"/>
    </source>
</evidence>
<keyword evidence="5" id="KW-1185">Reference proteome</keyword>
<dbReference type="InterPro" id="IPR011032">
    <property type="entry name" value="GroES-like_sf"/>
</dbReference>
<organism evidence="4 5">
    <name type="scientific">Marinibaculum pumilum</name>
    <dbReference type="NCBI Taxonomy" id="1766165"/>
    <lineage>
        <taxon>Bacteria</taxon>
        <taxon>Pseudomonadati</taxon>
        <taxon>Pseudomonadota</taxon>
        <taxon>Alphaproteobacteria</taxon>
        <taxon>Rhodospirillales</taxon>
        <taxon>Rhodospirillaceae</taxon>
        <taxon>Marinibaculum</taxon>
    </lineage>
</organism>
<dbReference type="PANTHER" id="PTHR48106:SF13">
    <property type="entry name" value="QUINONE OXIDOREDUCTASE-RELATED"/>
    <property type="match status" value="1"/>
</dbReference>
<keyword evidence="1" id="KW-0521">NADP</keyword>